<comment type="caution">
    <text evidence="1">The sequence shown here is derived from an EMBL/GenBank/DDBJ whole genome shotgun (WGS) entry which is preliminary data.</text>
</comment>
<gene>
    <name evidence="1" type="ORF">KR50_06370</name>
</gene>
<dbReference type="AlphaFoldDB" id="A0A0C2VTK7"/>
<protein>
    <submittedName>
        <fullName evidence="1">Uncharacterized protein</fullName>
    </submittedName>
</protein>
<keyword evidence="2" id="KW-1185">Reference proteome</keyword>
<dbReference type="Proteomes" id="UP000031972">
    <property type="component" value="Unassembled WGS sequence"/>
</dbReference>
<reference evidence="1 2" key="1">
    <citation type="submission" date="2015-01" db="EMBL/GenBank/DDBJ databases">
        <title>Jeotgalibacillus campisalis genome sequencing.</title>
        <authorList>
            <person name="Goh K.M."/>
            <person name="Chan K.-G."/>
            <person name="Yaakop A.S."/>
            <person name="Ee R."/>
            <person name="Gan H.M."/>
            <person name="Chan C.S."/>
        </authorList>
    </citation>
    <scope>NUCLEOTIDE SEQUENCE [LARGE SCALE GENOMIC DNA]</scope>
    <source>
        <strain evidence="1 2">SF-57</strain>
    </source>
</reference>
<proteinExistence type="predicted"/>
<evidence type="ECO:0000313" key="2">
    <source>
        <dbReference type="Proteomes" id="UP000031972"/>
    </source>
</evidence>
<sequence>MSICINGSVYGNNGLNIVLYVENVVNKSLVFYLSYVHFVMTLSKMGLLKRLI</sequence>
<name>A0A0C2VTK7_9BACL</name>
<dbReference type="EMBL" id="JXRR01000006">
    <property type="protein sequence ID" value="KIL52262.1"/>
    <property type="molecule type" value="Genomic_DNA"/>
</dbReference>
<organism evidence="1 2">
    <name type="scientific">Jeotgalibacillus campisalis</name>
    <dbReference type="NCBI Taxonomy" id="220754"/>
    <lineage>
        <taxon>Bacteria</taxon>
        <taxon>Bacillati</taxon>
        <taxon>Bacillota</taxon>
        <taxon>Bacilli</taxon>
        <taxon>Bacillales</taxon>
        <taxon>Caryophanaceae</taxon>
        <taxon>Jeotgalibacillus</taxon>
    </lineage>
</organism>
<accession>A0A0C2VTK7</accession>
<evidence type="ECO:0000313" key="1">
    <source>
        <dbReference type="EMBL" id="KIL52262.1"/>
    </source>
</evidence>
<dbReference type="PATRIC" id="fig|220754.4.peg.652"/>